<evidence type="ECO:0000256" key="1">
    <source>
        <dbReference type="ARBA" id="ARBA00008760"/>
    </source>
</evidence>
<dbReference type="PANTHER" id="PTHR13528">
    <property type="entry name" value="39S RIBOSOMAL PROTEIN L28, MITOCHONDRIAL"/>
    <property type="match status" value="1"/>
</dbReference>
<evidence type="ECO:0000256" key="4">
    <source>
        <dbReference type="ARBA" id="ARBA00035174"/>
    </source>
</evidence>
<dbReference type="InterPro" id="IPR001383">
    <property type="entry name" value="Ribosomal_bL28_bact-type"/>
</dbReference>
<dbReference type="InterPro" id="IPR037147">
    <property type="entry name" value="Ribosomal_bL28_sf"/>
</dbReference>
<protein>
    <recommendedName>
        <fullName evidence="4 5">Large ribosomal subunit protein bL28</fullName>
    </recommendedName>
</protein>
<dbReference type="GO" id="GO:0005840">
    <property type="term" value="C:ribosome"/>
    <property type="evidence" value="ECO:0007669"/>
    <property type="project" value="UniProtKB-KW"/>
</dbReference>
<dbReference type="Proteomes" id="UP000198551">
    <property type="component" value="Unassembled WGS sequence"/>
</dbReference>
<keyword evidence="7" id="KW-1185">Reference proteome</keyword>
<keyword evidence="2 5" id="KW-0689">Ribosomal protein</keyword>
<proteinExistence type="inferred from homology"/>
<dbReference type="Gene3D" id="2.30.170.40">
    <property type="entry name" value="Ribosomal protein L28/L24"/>
    <property type="match status" value="1"/>
</dbReference>
<dbReference type="GO" id="GO:1990904">
    <property type="term" value="C:ribonucleoprotein complex"/>
    <property type="evidence" value="ECO:0007669"/>
    <property type="project" value="UniProtKB-KW"/>
</dbReference>
<dbReference type="FunFam" id="2.30.170.40:FF:000001">
    <property type="entry name" value="50S ribosomal protein L28"/>
    <property type="match status" value="1"/>
</dbReference>
<reference evidence="7" key="1">
    <citation type="submission" date="2016-06" db="EMBL/GenBank/DDBJ databases">
        <authorList>
            <person name="Varghese N."/>
        </authorList>
    </citation>
    <scope>NUCLEOTIDE SEQUENCE [LARGE SCALE GENOMIC DNA]</scope>
    <source>
        <strain evidence="7">DSM 45555</strain>
    </source>
</reference>
<sequence length="78" mass="9099">MSRRCDVTGAEPSFGNAVSHSHRRTRRRWNPNLQSHRYWLPSERRWVSLTLTAKALKTVDRKGIEKVVAEMRARGVKL</sequence>
<dbReference type="PANTHER" id="PTHR13528:SF2">
    <property type="entry name" value="LARGE RIBOSOMAL SUBUNIT PROTEIN BL28M"/>
    <property type="match status" value="1"/>
</dbReference>
<dbReference type="Pfam" id="PF00830">
    <property type="entry name" value="Ribosomal_L28"/>
    <property type="match status" value="1"/>
</dbReference>
<dbReference type="InterPro" id="IPR034704">
    <property type="entry name" value="Ribosomal_bL28/bL31-like_sf"/>
</dbReference>
<name>A0A1C4VFH2_9ACTN</name>
<dbReference type="EMBL" id="FMCV01000003">
    <property type="protein sequence ID" value="SCE82519.1"/>
    <property type="molecule type" value="Genomic_DNA"/>
</dbReference>
<evidence type="ECO:0000313" key="7">
    <source>
        <dbReference type="Proteomes" id="UP000198551"/>
    </source>
</evidence>
<organism evidence="6 7">
    <name type="scientific">Micromonospora marina</name>
    <dbReference type="NCBI Taxonomy" id="307120"/>
    <lineage>
        <taxon>Bacteria</taxon>
        <taxon>Bacillati</taxon>
        <taxon>Actinomycetota</taxon>
        <taxon>Actinomycetes</taxon>
        <taxon>Micromonosporales</taxon>
        <taxon>Micromonosporaceae</taxon>
        <taxon>Micromonospora</taxon>
    </lineage>
</organism>
<gene>
    <name evidence="5" type="primary">rpmB</name>
    <name evidence="6" type="ORF">GA0070215_103120</name>
</gene>
<dbReference type="InterPro" id="IPR026569">
    <property type="entry name" value="Ribosomal_bL28"/>
</dbReference>
<dbReference type="AlphaFoldDB" id="A0A1C4VFH2"/>
<dbReference type="HAMAP" id="MF_00373">
    <property type="entry name" value="Ribosomal_bL28"/>
    <property type="match status" value="1"/>
</dbReference>
<dbReference type="SUPFAM" id="SSF143800">
    <property type="entry name" value="L28p-like"/>
    <property type="match status" value="1"/>
</dbReference>
<keyword evidence="3 5" id="KW-0687">Ribonucleoprotein</keyword>
<accession>A0A1C4VFH2</accession>
<dbReference type="GO" id="GO:0003735">
    <property type="term" value="F:structural constituent of ribosome"/>
    <property type="evidence" value="ECO:0007669"/>
    <property type="project" value="InterPro"/>
</dbReference>
<comment type="similarity">
    <text evidence="1 5">Belongs to the bacterial ribosomal protein bL28 family.</text>
</comment>
<evidence type="ECO:0000256" key="5">
    <source>
        <dbReference type="HAMAP-Rule" id="MF_00373"/>
    </source>
</evidence>
<dbReference type="RefSeq" id="WP_018783845.1">
    <property type="nucleotide sequence ID" value="NZ_FMCV01000003.1"/>
</dbReference>
<evidence type="ECO:0000256" key="3">
    <source>
        <dbReference type="ARBA" id="ARBA00023274"/>
    </source>
</evidence>
<dbReference type="NCBIfam" id="TIGR00009">
    <property type="entry name" value="L28"/>
    <property type="match status" value="1"/>
</dbReference>
<evidence type="ECO:0000313" key="6">
    <source>
        <dbReference type="EMBL" id="SCE82519.1"/>
    </source>
</evidence>
<dbReference type="GO" id="GO:0006412">
    <property type="term" value="P:translation"/>
    <property type="evidence" value="ECO:0007669"/>
    <property type="project" value="UniProtKB-UniRule"/>
</dbReference>
<evidence type="ECO:0000256" key="2">
    <source>
        <dbReference type="ARBA" id="ARBA00022980"/>
    </source>
</evidence>